<reference evidence="2" key="2">
    <citation type="submission" date="2020-09" db="EMBL/GenBank/DDBJ databases">
        <authorList>
            <person name="Sun Q."/>
            <person name="Zhou Y."/>
        </authorList>
    </citation>
    <scope>NUCLEOTIDE SEQUENCE</scope>
    <source>
        <strain evidence="2">CGMCC 1.15322</strain>
    </source>
</reference>
<protein>
    <submittedName>
        <fullName evidence="2">Uncharacterized protein</fullName>
    </submittedName>
</protein>
<dbReference type="AlphaFoldDB" id="A0A916SA10"/>
<feature type="region of interest" description="Disordered" evidence="1">
    <location>
        <begin position="1"/>
        <end position="25"/>
    </location>
</feature>
<reference evidence="2" key="1">
    <citation type="journal article" date="2014" name="Int. J. Syst. Evol. Microbiol.">
        <title>Complete genome sequence of Corynebacterium casei LMG S-19264T (=DSM 44701T), isolated from a smear-ripened cheese.</title>
        <authorList>
            <consortium name="US DOE Joint Genome Institute (JGI-PGF)"/>
            <person name="Walter F."/>
            <person name="Albersmeier A."/>
            <person name="Kalinowski J."/>
            <person name="Ruckert C."/>
        </authorList>
    </citation>
    <scope>NUCLEOTIDE SEQUENCE</scope>
    <source>
        <strain evidence="2">CGMCC 1.15322</strain>
    </source>
</reference>
<keyword evidence="3" id="KW-1185">Reference proteome</keyword>
<dbReference type="EMBL" id="BMIG01000002">
    <property type="protein sequence ID" value="GGA87992.1"/>
    <property type="molecule type" value="Genomic_DNA"/>
</dbReference>
<gene>
    <name evidence="2" type="ORF">GCM10011496_05890</name>
</gene>
<feature type="compositionally biased region" description="Basic and acidic residues" evidence="1">
    <location>
        <begin position="1"/>
        <end position="19"/>
    </location>
</feature>
<organism evidence="2 3">
    <name type="scientific">Polaromonas eurypsychrophila</name>
    <dbReference type="NCBI Taxonomy" id="1614635"/>
    <lineage>
        <taxon>Bacteria</taxon>
        <taxon>Pseudomonadati</taxon>
        <taxon>Pseudomonadota</taxon>
        <taxon>Betaproteobacteria</taxon>
        <taxon>Burkholderiales</taxon>
        <taxon>Comamonadaceae</taxon>
        <taxon>Polaromonas</taxon>
    </lineage>
</organism>
<name>A0A916SA10_9BURK</name>
<dbReference type="Proteomes" id="UP000620596">
    <property type="component" value="Unassembled WGS sequence"/>
</dbReference>
<proteinExistence type="predicted"/>
<sequence length="73" mass="7615">MITVEDHQPFQHQLPKDAQADPGIGFQGLQGVVSSLHGGAHRLAGRQQRKLAGITPADALDKTGMVGCGREGG</sequence>
<accession>A0A916SA10</accession>
<evidence type="ECO:0000313" key="3">
    <source>
        <dbReference type="Proteomes" id="UP000620596"/>
    </source>
</evidence>
<comment type="caution">
    <text evidence="2">The sequence shown here is derived from an EMBL/GenBank/DDBJ whole genome shotgun (WGS) entry which is preliminary data.</text>
</comment>
<evidence type="ECO:0000313" key="2">
    <source>
        <dbReference type="EMBL" id="GGA87992.1"/>
    </source>
</evidence>
<evidence type="ECO:0000256" key="1">
    <source>
        <dbReference type="SAM" id="MobiDB-lite"/>
    </source>
</evidence>